<name>A0ACB8Z516_ARCLA</name>
<keyword evidence="2" id="KW-1185">Reference proteome</keyword>
<accession>A0ACB8Z516</accession>
<protein>
    <submittedName>
        <fullName evidence="1">Uncharacterized protein</fullName>
    </submittedName>
</protein>
<dbReference type="EMBL" id="CM042057">
    <property type="protein sequence ID" value="KAI3692385.1"/>
    <property type="molecule type" value="Genomic_DNA"/>
</dbReference>
<dbReference type="Proteomes" id="UP001055879">
    <property type="component" value="Linkage Group LG11"/>
</dbReference>
<sequence length="593" mass="65054">MAGVHRAAAAVATPSSSAPPTTYAAPLPGKTFLLVSSLPSSFPSRRRRTNHLRQKILKTLENKPYPDPSNPEFPPKTPTISIDETVKQPLAEVDQLSLSETTGFVDGIVGSFSPRSFVKIGFFLVGAFILQTICAVLIFGSNDLEGENGSLNGDHNKKPRVLDRTNESKSNPLLSNNRDLIETKDGGMVLVDESEMDNKIIEIQEMAREARNHEAKKKGLGEEGDDEIDHGLIDKNLKEKEVDGRLMKLRKSLEGNYEKLPPKFPNKESDIRNNGEKGGSAAGEAFGSLMFKKKYKYKSPSIDSGDKPKGFNGAEDRNVANGTLINGISSDNGVDISDSNEQIDLLNDDGSEIKVQEPVDESMPFSEPEKKSVNRSERSEPKVSKTESIAGTSKEPKYDKQASRAAKYGKSSNLETRKPRGFGKESQSDNGISSKHDGFTRNGSLKGKKGGNGKSAKHLGDMKSSTQTAFWWTNLPYVLAVLMQRGGNGEESEGLFTLRSTLESKSGLSHTVAFEDRRDATNFSYLLESFFEDLGDFSTSIIPIPTNELEEAIKSQIMKVVVVKKGQLQLYIGQPLTDVESALRKLIEENDRL</sequence>
<organism evidence="1 2">
    <name type="scientific">Arctium lappa</name>
    <name type="common">Greater burdock</name>
    <name type="synonym">Lappa major</name>
    <dbReference type="NCBI Taxonomy" id="4217"/>
    <lineage>
        <taxon>Eukaryota</taxon>
        <taxon>Viridiplantae</taxon>
        <taxon>Streptophyta</taxon>
        <taxon>Embryophyta</taxon>
        <taxon>Tracheophyta</taxon>
        <taxon>Spermatophyta</taxon>
        <taxon>Magnoliopsida</taxon>
        <taxon>eudicotyledons</taxon>
        <taxon>Gunneridae</taxon>
        <taxon>Pentapetalae</taxon>
        <taxon>asterids</taxon>
        <taxon>campanulids</taxon>
        <taxon>Asterales</taxon>
        <taxon>Asteraceae</taxon>
        <taxon>Carduoideae</taxon>
        <taxon>Cardueae</taxon>
        <taxon>Arctiinae</taxon>
        <taxon>Arctium</taxon>
    </lineage>
</organism>
<reference evidence="1 2" key="2">
    <citation type="journal article" date="2022" name="Mol. Ecol. Resour.">
        <title>The genomes of chicory, endive, great burdock and yacon provide insights into Asteraceae paleo-polyploidization history and plant inulin production.</title>
        <authorList>
            <person name="Fan W."/>
            <person name="Wang S."/>
            <person name="Wang H."/>
            <person name="Wang A."/>
            <person name="Jiang F."/>
            <person name="Liu H."/>
            <person name="Zhao H."/>
            <person name="Xu D."/>
            <person name="Zhang Y."/>
        </authorList>
    </citation>
    <scope>NUCLEOTIDE SEQUENCE [LARGE SCALE GENOMIC DNA]</scope>
    <source>
        <strain evidence="2">cv. Niubang</strain>
    </source>
</reference>
<evidence type="ECO:0000313" key="1">
    <source>
        <dbReference type="EMBL" id="KAI3692385.1"/>
    </source>
</evidence>
<evidence type="ECO:0000313" key="2">
    <source>
        <dbReference type="Proteomes" id="UP001055879"/>
    </source>
</evidence>
<reference evidence="2" key="1">
    <citation type="journal article" date="2022" name="Mol. Ecol. Resour.">
        <title>The genomes of chicory, endive, great burdock and yacon provide insights into Asteraceae palaeo-polyploidization history and plant inulin production.</title>
        <authorList>
            <person name="Fan W."/>
            <person name="Wang S."/>
            <person name="Wang H."/>
            <person name="Wang A."/>
            <person name="Jiang F."/>
            <person name="Liu H."/>
            <person name="Zhao H."/>
            <person name="Xu D."/>
            <person name="Zhang Y."/>
        </authorList>
    </citation>
    <scope>NUCLEOTIDE SEQUENCE [LARGE SCALE GENOMIC DNA]</scope>
    <source>
        <strain evidence="2">cv. Niubang</strain>
    </source>
</reference>
<comment type="caution">
    <text evidence="1">The sequence shown here is derived from an EMBL/GenBank/DDBJ whole genome shotgun (WGS) entry which is preliminary data.</text>
</comment>
<proteinExistence type="predicted"/>
<gene>
    <name evidence="1" type="ORF">L6452_32199</name>
</gene>